<name>A0AAX6E1Z5_IRIPA</name>
<keyword evidence="2" id="KW-1185">Reference proteome</keyword>
<proteinExistence type="predicted"/>
<dbReference type="AlphaFoldDB" id="A0AAX6E1Z5"/>
<dbReference type="Proteomes" id="UP001140949">
    <property type="component" value="Unassembled WGS sequence"/>
</dbReference>
<reference evidence="1" key="1">
    <citation type="journal article" date="2023" name="GigaByte">
        <title>Genome assembly of the bearded iris, Iris pallida Lam.</title>
        <authorList>
            <person name="Bruccoleri R.E."/>
            <person name="Oakeley E.J."/>
            <person name="Faust A.M.E."/>
            <person name="Altorfer M."/>
            <person name="Dessus-Babus S."/>
            <person name="Burckhardt D."/>
            <person name="Oertli M."/>
            <person name="Naumann U."/>
            <person name="Petersen F."/>
            <person name="Wong J."/>
        </authorList>
    </citation>
    <scope>NUCLEOTIDE SEQUENCE</scope>
    <source>
        <strain evidence="1">GSM-AAB239-AS_SAM_17_03QT</strain>
    </source>
</reference>
<gene>
    <name evidence="1" type="ORF">M6B38_213000</name>
</gene>
<sequence length="55" mass="6517">MVVRWSPIWIQQMRWTKSLVVWRDHGKATTNGRRSGSGRLGEDERWWCSSVVSTR</sequence>
<reference evidence="1" key="2">
    <citation type="submission" date="2023-04" db="EMBL/GenBank/DDBJ databases">
        <authorList>
            <person name="Bruccoleri R.E."/>
            <person name="Oakeley E.J."/>
            <person name="Faust A.-M."/>
            <person name="Dessus-Babus S."/>
            <person name="Altorfer M."/>
            <person name="Burckhardt D."/>
            <person name="Oertli M."/>
            <person name="Naumann U."/>
            <person name="Petersen F."/>
            <person name="Wong J."/>
        </authorList>
    </citation>
    <scope>NUCLEOTIDE SEQUENCE</scope>
    <source>
        <strain evidence="1">GSM-AAB239-AS_SAM_17_03QT</strain>
        <tissue evidence="1">Leaf</tissue>
    </source>
</reference>
<comment type="caution">
    <text evidence="1">The sequence shown here is derived from an EMBL/GenBank/DDBJ whole genome shotgun (WGS) entry which is preliminary data.</text>
</comment>
<protein>
    <submittedName>
        <fullName evidence="1">Uncharacterized protein</fullName>
    </submittedName>
</protein>
<accession>A0AAX6E1Z5</accession>
<dbReference type="EMBL" id="JANAVB010040419">
    <property type="protein sequence ID" value="KAJ6798068.1"/>
    <property type="molecule type" value="Genomic_DNA"/>
</dbReference>
<evidence type="ECO:0000313" key="1">
    <source>
        <dbReference type="EMBL" id="KAJ6798068.1"/>
    </source>
</evidence>
<organism evidence="1 2">
    <name type="scientific">Iris pallida</name>
    <name type="common">Sweet iris</name>
    <dbReference type="NCBI Taxonomy" id="29817"/>
    <lineage>
        <taxon>Eukaryota</taxon>
        <taxon>Viridiplantae</taxon>
        <taxon>Streptophyta</taxon>
        <taxon>Embryophyta</taxon>
        <taxon>Tracheophyta</taxon>
        <taxon>Spermatophyta</taxon>
        <taxon>Magnoliopsida</taxon>
        <taxon>Liliopsida</taxon>
        <taxon>Asparagales</taxon>
        <taxon>Iridaceae</taxon>
        <taxon>Iridoideae</taxon>
        <taxon>Irideae</taxon>
        <taxon>Iris</taxon>
    </lineage>
</organism>
<evidence type="ECO:0000313" key="2">
    <source>
        <dbReference type="Proteomes" id="UP001140949"/>
    </source>
</evidence>